<dbReference type="Proteomes" id="UP001454036">
    <property type="component" value="Unassembled WGS sequence"/>
</dbReference>
<name>A0AAV3R9N9_LITER</name>
<organism evidence="1 2">
    <name type="scientific">Lithospermum erythrorhizon</name>
    <name type="common">Purple gromwell</name>
    <name type="synonym">Lithospermum officinale var. erythrorhizon</name>
    <dbReference type="NCBI Taxonomy" id="34254"/>
    <lineage>
        <taxon>Eukaryota</taxon>
        <taxon>Viridiplantae</taxon>
        <taxon>Streptophyta</taxon>
        <taxon>Embryophyta</taxon>
        <taxon>Tracheophyta</taxon>
        <taxon>Spermatophyta</taxon>
        <taxon>Magnoliopsida</taxon>
        <taxon>eudicotyledons</taxon>
        <taxon>Gunneridae</taxon>
        <taxon>Pentapetalae</taxon>
        <taxon>asterids</taxon>
        <taxon>lamiids</taxon>
        <taxon>Boraginales</taxon>
        <taxon>Boraginaceae</taxon>
        <taxon>Boraginoideae</taxon>
        <taxon>Lithospermeae</taxon>
        <taxon>Lithospermum</taxon>
    </lineage>
</organism>
<protein>
    <submittedName>
        <fullName evidence="1">Uncharacterized protein</fullName>
    </submittedName>
</protein>
<reference evidence="1 2" key="1">
    <citation type="submission" date="2024-01" db="EMBL/GenBank/DDBJ databases">
        <title>The complete chloroplast genome sequence of Lithospermum erythrorhizon: insights into the phylogenetic relationship among Boraginaceae species and the maternal lineages of purple gromwells.</title>
        <authorList>
            <person name="Okada T."/>
            <person name="Watanabe K."/>
        </authorList>
    </citation>
    <scope>NUCLEOTIDE SEQUENCE [LARGE SCALE GENOMIC DNA]</scope>
</reference>
<keyword evidence="2" id="KW-1185">Reference proteome</keyword>
<proteinExistence type="predicted"/>
<dbReference type="AlphaFoldDB" id="A0AAV3R9N9"/>
<accession>A0AAV3R9N9</accession>
<gene>
    <name evidence="1" type="ORF">LIER_25593</name>
</gene>
<comment type="caution">
    <text evidence="1">The sequence shown here is derived from an EMBL/GenBank/DDBJ whole genome shotgun (WGS) entry which is preliminary data.</text>
</comment>
<sequence>MGMVLGNTIGSLLWVRLNGGGGGGGGGTATAAQRAANAAASKVVLIARTLPFAKPAFTEGRLSHTAKSNFA</sequence>
<evidence type="ECO:0000313" key="1">
    <source>
        <dbReference type="EMBL" id="GAA0171603.1"/>
    </source>
</evidence>
<dbReference type="EMBL" id="BAABME010007746">
    <property type="protein sequence ID" value="GAA0171603.1"/>
    <property type="molecule type" value="Genomic_DNA"/>
</dbReference>
<evidence type="ECO:0000313" key="2">
    <source>
        <dbReference type="Proteomes" id="UP001454036"/>
    </source>
</evidence>